<feature type="transmembrane region" description="Helical" evidence="5">
    <location>
        <begin position="89"/>
        <end position="116"/>
    </location>
</feature>
<keyword evidence="4 5" id="KW-0472">Membrane</keyword>
<evidence type="ECO:0000313" key="7">
    <source>
        <dbReference type="EMBL" id="MFC4028681.1"/>
    </source>
</evidence>
<dbReference type="PANTHER" id="PTHR11706:SF3">
    <property type="entry name" value="METAL ION TRANSPORT PROTEIN"/>
    <property type="match status" value="1"/>
</dbReference>
<comment type="caution">
    <text evidence="7">The sequence shown here is derived from an EMBL/GenBank/DDBJ whole genome shotgun (WGS) entry which is preliminary data.</text>
</comment>
<keyword evidence="8" id="KW-1185">Reference proteome</keyword>
<dbReference type="EMBL" id="JBHSAS010000006">
    <property type="protein sequence ID" value="MFC4028170.1"/>
    <property type="molecule type" value="Genomic_DNA"/>
</dbReference>
<reference evidence="7" key="1">
    <citation type="journal article" date="2014" name="Int. J. Syst. Evol. Microbiol.">
        <title>Complete genome of a new Firmicutes species belonging to the dominant human colonic microbiota ('Ruminococcus bicirculans') reveals two chromosomes and a selective capacity to utilize plant glucans.</title>
        <authorList>
            <consortium name="NISC Comparative Sequencing Program"/>
            <person name="Wegmann U."/>
            <person name="Louis P."/>
            <person name="Goesmann A."/>
            <person name="Henrissat B."/>
            <person name="Duncan S.H."/>
            <person name="Flint H.J."/>
        </authorList>
    </citation>
    <scope>NUCLEOTIDE SEQUENCE</scope>
    <source>
        <strain evidence="7">CECT 9128</strain>
    </source>
</reference>
<dbReference type="Pfam" id="PF01566">
    <property type="entry name" value="Nramp"/>
    <property type="match status" value="1"/>
</dbReference>
<evidence type="ECO:0000256" key="5">
    <source>
        <dbReference type="SAM" id="Phobius"/>
    </source>
</evidence>
<feature type="transmembrane region" description="Helical" evidence="5">
    <location>
        <begin position="292"/>
        <end position="313"/>
    </location>
</feature>
<dbReference type="PANTHER" id="PTHR11706">
    <property type="entry name" value="SOLUTE CARRIER PROTEIN FAMILY 11 MEMBER"/>
    <property type="match status" value="1"/>
</dbReference>
<feature type="transmembrane region" description="Helical" evidence="5">
    <location>
        <begin position="155"/>
        <end position="174"/>
    </location>
</feature>
<protein>
    <submittedName>
        <fullName evidence="7">NRAMP family divalent metal transporter</fullName>
    </submittedName>
</protein>
<sequence length="425" mass="46837">MESQKSAGNSKKTSVLKNIGPGFLLAGAAIGVSHLVQSTRAGADYGYILIWALLLACISKYPFLEFGARYVAGTGKHLISGYKQLGKIPYYLFIFITIASMFIIQAAVTIVTAGLAERLFNFGLSPFVWSFIIFGASIALLLIGKYPGLDKSMKIIVSLLTIATLAAVCMALGIQKGPIETVEIPSLWTTASLGFIIAFMGWMPIPLDAAVWHSIWTKEKAHGNKEKLTLKNAFLDFNIGYFSACFIGMLFFLLGVLVMFGSGESFSSNSVEFSSQLINLYGKTLGEWSKPIIAIAAFVTMLSTVITVTDAYPRVISELFHPEVSKTDNIKKRWQFYQISIFIIPILSLAILYFSSGSFTILIDFAAGLSFLSAPILAWFNYKLVTGKEMPEADRPGKNYRIFTIVCFVMLLIFNIAYLGYNFFV</sequence>
<evidence type="ECO:0000256" key="3">
    <source>
        <dbReference type="ARBA" id="ARBA00022989"/>
    </source>
</evidence>
<comment type="subcellular location">
    <subcellularLocation>
        <location evidence="1">Membrane</location>
        <topology evidence="1">Multi-pass membrane protein</topology>
    </subcellularLocation>
</comment>
<feature type="transmembrane region" description="Helical" evidence="5">
    <location>
        <begin position="186"/>
        <end position="212"/>
    </location>
</feature>
<feature type="transmembrane region" description="Helical" evidence="5">
    <location>
        <begin position="15"/>
        <end position="36"/>
    </location>
</feature>
<evidence type="ECO:0000313" key="6">
    <source>
        <dbReference type="EMBL" id="MFC4028170.1"/>
    </source>
</evidence>
<gene>
    <name evidence="6" type="ORF">ACFOS1_12185</name>
    <name evidence="7" type="ORF">ACFOS1_14780</name>
</gene>
<keyword evidence="2 5" id="KW-0812">Transmembrane</keyword>
<reference evidence="7" key="3">
    <citation type="submission" date="2024-09" db="EMBL/GenBank/DDBJ databases">
        <authorList>
            <person name="Sun Q."/>
            <person name="Mori K."/>
        </authorList>
    </citation>
    <scope>NUCLEOTIDE SEQUENCE</scope>
    <source>
        <strain evidence="7">CECT 9128</strain>
    </source>
</reference>
<evidence type="ECO:0000313" key="8">
    <source>
        <dbReference type="Proteomes" id="UP001595793"/>
    </source>
</evidence>
<proteinExistence type="predicted"/>
<evidence type="ECO:0000256" key="4">
    <source>
        <dbReference type="ARBA" id="ARBA00023136"/>
    </source>
</evidence>
<dbReference type="InterPro" id="IPR001046">
    <property type="entry name" value="NRAMP_fam"/>
</dbReference>
<dbReference type="Proteomes" id="UP001595793">
    <property type="component" value="Unassembled WGS sequence"/>
</dbReference>
<feature type="transmembrane region" description="Helical" evidence="5">
    <location>
        <begin position="402"/>
        <end position="421"/>
    </location>
</feature>
<dbReference type="EMBL" id="JBHSAS010000011">
    <property type="protein sequence ID" value="MFC4028681.1"/>
    <property type="molecule type" value="Genomic_DNA"/>
</dbReference>
<dbReference type="RefSeq" id="WP_290231154.1">
    <property type="nucleotide sequence ID" value="NZ_JAUFPZ010000002.1"/>
</dbReference>
<feature type="transmembrane region" description="Helical" evidence="5">
    <location>
        <begin position="334"/>
        <end position="355"/>
    </location>
</feature>
<organism evidence="7 8">
    <name type="scientific">Zunongwangia endophytica</name>
    <dbReference type="NCBI Taxonomy" id="1808945"/>
    <lineage>
        <taxon>Bacteria</taxon>
        <taxon>Pseudomonadati</taxon>
        <taxon>Bacteroidota</taxon>
        <taxon>Flavobacteriia</taxon>
        <taxon>Flavobacteriales</taxon>
        <taxon>Flavobacteriaceae</taxon>
        <taxon>Zunongwangia</taxon>
    </lineage>
</organism>
<evidence type="ECO:0000256" key="2">
    <source>
        <dbReference type="ARBA" id="ARBA00022692"/>
    </source>
</evidence>
<feature type="transmembrane region" description="Helical" evidence="5">
    <location>
        <begin position="122"/>
        <end position="143"/>
    </location>
</feature>
<accession>A0ABV8HEF8</accession>
<keyword evidence="3 5" id="KW-1133">Transmembrane helix</keyword>
<feature type="transmembrane region" description="Helical" evidence="5">
    <location>
        <begin position="361"/>
        <end position="382"/>
    </location>
</feature>
<evidence type="ECO:0000256" key="1">
    <source>
        <dbReference type="ARBA" id="ARBA00004141"/>
    </source>
</evidence>
<reference evidence="8" key="2">
    <citation type="journal article" date="2019" name="Int. J. Syst. Evol. Microbiol.">
        <title>The Global Catalogue of Microorganisms (GCM) 10K type strain sequencing project: providing services to taxonomists for standard genome sequencing and annotation.</title>
        <authorList>
            <consortium name="The Broad Institute Genomics Platform"/>
            <consortium name="The Broad Institute Genome Sequencing Center for Infectious Disease"/>
            <person name="Wu L."/>
            <person name="Ma J."/>
        </authorList>
    </citation>
    <scope>NUCLEOTIDE SEQUENCE [LARGE SCALE GENOMIC DNA]</scope>
    <source>
        <strain evidence="8">CECT 9128</strain>
    </source>
</reference>
<name>A0ABV8HEF8_9FLAO</name>
<feature type="transmembrane region" description="Helical" evidence="5">
    <location>
        <begin position="48"/>
        <end position="68"/>
    </location>
</feature>
<feature type="transmembrane region" description="Helical" evidence="5">
    <location>
        <begin position="233"/>
        <end position="260"/>
    </location>
</feature>